<comment type="caution">
    <text evidence="3">The sequence shown here is derived from an EMBL/GenBank/DDBJ whole genome shotgun (WGS) entry which is preliminary data.</text>
</comment>
<evidence type="ECO:0000256" key="1">
    <source>
        <dbReference type="SAM" id="MobiDB-lite"/>
    </source>
</evidence>
<protein>
    <recommendedName>
        <fullName evidence="5">SurA-like protein</fullName>
    </recommendedName>
</protein>
<sequence length="251" mass="26983">MVVVASLALAGLSACRSEPAVAAYVGDTRITEKRVQDIWDDARAAFTRNPAASAPATDPETGALNAPASGTDPAALPITRADIVNVLVSRELLNRVAARHNVTVPADLAYDQIAGKLRLPENAEYVRLYTQYIALLSVVEQSVQRPAPLTDDDLRDIYQRFGANGALDAGTTFESFRSTLPEQAVQQLQAAVTVRTEVREIAEPLDVTINPRYQPLEIGLYGIQNSQVSPIYQLVAAELGDESAVPVTDVS</sequence>
<evidence type="ECO:0008006" key="5">
    <source>
        <dbReference type="Google" id="ProtNLM"/>
    </source>
</evidence>
<dbReference type="Proteomes" id="UP000320239">
    <property type="component" value="Unassembled WGS sequence"/>
</dbReference>
<organism evidence="3 4">
    <name type="scientific">Actinoplanes teichomyceticus</name>
    <dbReference type="NCBI Taxonomy" id="1867"/>
    <lineage>
        <taxon>Bacteria</taxon>
        <taxon>Bacillati</taxon>
        <taxon>Actinomycetota</taxon>
        <taxon>Actinomycetes</taxon>
        <taxon>Micromonosporales</taxon>
        <taxon>Micromonosporaceae</taxon>
        <taxon>Actinoplanes</taxon>
    </lineage>
</organism>
<keyword evidence="4" id="KW-1185">Reference proteome</keyword>
<reference evidence="3 4" key="1">
    <citation type="submission" date="2019-06" db="EMBL/GenBank/DDBJ databases">
        <title>Sequencing the genomes of 1000 actinobacteria strains.</title>
        <authorList>
            <person name="Klenk H.-P."/>
        </authorList>
    </citation>
    <scope>NUCLEOTIDE SEQUENCE [LARGE SCALE GENOMIC DNA]</scope>
    <source>
        <strain evidence="3 4">DSM 43866</strain>
    </source>
</reference>
<keyword evidence="2" id="KW-0732">Signal</keyword>
<dbReference type="EMBL" id="VIWY01000004">
    <property type="protein sequence ID" value="TWG13761.1"/>
    <property type="molecule type" value="Genomic_DNA"/>
</dbReference>
<feature type="region of interest" description="Disordered" evidence="1">
    <location>
        <begin position="50"/>
        <end position="69"/>
    </location>
</feature>
<name>A0A561VQ62_ACTTI</name>
<feature type="chain" id="PRO_5021990899" description="SurA-like protein" evidence="2">
    <location>
        <begin position="23"/>
        <end position="251"/>
    </location>
</feature>
<evidence type="ECO:0000256" key="2">
    <source>
        <dbReference type="SAM" id="SignalP"/>
    </source>
</evidence>
<dbReference type="AlphaFoldDB" id="A0A561VQ62"/>
<proteinExistence type="predicted"/>
<evidence type="ECO:0000313" key="3">
    <source>
        <dbReference type="EMBL" id="TWG13761.1"/>
    </source>
</evidence>
<accession>A0A561VQ62</accession>
<evidence type="ECO:0000313" key="4">
    <source>
        <dbReference type="Proteomes" id="UP000320239"/>
    </source>
</evidence>
<gene>
    <name evidence="3" type="ORF">FHX34_10449</name>
</gene>
<feature type="signal peptide" evidence="2">
    <location>
        <begin position="1"/>
        <end position="22"/>
    </location>
</feature>